<comment type="caution">
    <text evidence="1">The sequence shown here is derived from an EMBL/GenBank/DDBJ whole genome shotgun (WGS) entry which is preliminary data.</text>
</comment>
<evidence type="ECO:0000313" key="1">
    <source>
        <dbReference type="EMBL" id="KKN55062.1"/>
    </source>
</evidence>
<organism evidence="1">
    <name type="scientific">marine sediment metagenome</name>
    <dbReference type="NCBI Taxonomy" id="412755"/>
    <lineage>
        <taxon>unclassified sequences</taxon>
        <taxon>metagenomes</taxon>
        <taxon>ecological metagenomes</taxon>
    </lineage>
</organism>
<protein>
    <submittedName>
        <fullName evidence="1">Uncharacterized protein</fullName>
    </submittedName>
</protein>
<dbReference type="AlphaFoldDB" id="A0A0F9RYP4"/>
<proteinExistence type="predicted"/>
<name>A0A0F9RYP4_9ZZZZ</name>
<dbReference type="EMBL" id="LAZR01000902">
    <property type="protein sequence ID" value="KKN55062.1"/>
    <property type="molecule type" value="Genomic_DNA"/>
</dbReference>
<reference evidence="1" key="1">
    <citation type="journal article" date="2015" name="Nature">
        <title>Complex archaea that bridge the gap between prokaryotes and eukaryotes.</title>
        <authorList>
            <person name="Spang A."/>
            <person name="Saw J.H."/>
            <person name="Jorgensen S.L."/>
            <person name="Zaremba-Niedzwiedzka K."/>
            <person name="Martijn J."/>
            <person name="Lind A.E."/>
            <person name="van Eijk R."/>
            <person name="Schleper C."/>
            <person name="Guy L."/>
            <person name="Ettema T.J."/>
        </authorList>
    </citation>
    <scope>NUCLEOTIDE SEQUENCE</scope>
</reference>
<sequence length="44" mass="5157">MRVPCKIHPEGRIEINLCNGLYCTLCLTQVKDYEVFRTDADREI</sequence>
<gene>
    <name evidence="1" type="ORF">LCGC14_0586630</name>
</gene>
<accession>A0A0F9RYP4</accession>